<dbReference type="eggNOG" id="COG0585">
    <property type="taxonomic scope" value="Bacteria"/>
</dbReference>
<dbReference type="Proteomes" id="UP000030341">
    <property type="component" value="Chromosome 1"/>
</dbReference>
<comment type="catalytic activity">
    <reaction evidence="4">
        <text>uridine(13) in tRNA = pseudouridine(13) in tRNA</text>
        <dbReference type="Rhea" id="RHEA:42540"/>
        <dbReference type="Rhea" id="RHEA-COMP:10105"/>
        <dbReference type="Rhea" id="RHEA-COMP:10106"/>
        <dbReference type="ChEBI" id="CHEBI:65314"/>
        <dbReference type="ChEBI" id="CHEBI:65315"/>
        <dbReference type="EC" id="5.4.99.27"/>
    </reaction>
</comment>
<feature type="domain" description="TRUD" evidence="5">
    <location>
        <begin position="151"/>
        <end position="309"/>
    </location>
</feature>
<dbReference type="HAMAP" id="MF_01082">
    <property type="entry name" value="TruD"/>
    <property type="match status" value="1"/>
</dbReference>
<dbReference type="PROSITE" id="PS50984">
    <property type="entry name" value="TRUD"/>
    <property type="match status" value="1"/>
</dbReference>
<dbReference type="OrthoDB" id="1550679at2"/>
<dbReference type="InterPro" id="IPR020119">
    <property type="entry name" value="PsdUridine_synth_TruD_CS"/>
</dbReference>
<dbReference type="KEGG" id="pseo:OM33_06125"/>
<dbReference type="InterPro" id="IPR042214">
    <property type="entry name" value="TruD_catalytic"/>
</dbReference>
<dbReference type="AlphaFoldDB" id="A0A0A7EDS7"/>
<evidence type="ECO:0000256" key="4">
    <source>
        <dbReference type="HAMAP-Rule" id="MF_01082"/>
    </source>
</evidence>
<reference evidence="6 7" key="1">
    <citation type="submission" date="2014-11" db="EMBL/GenBank/DDBJ databases">
        <title>Complete Genome Sequence of Pseudoalteromonas sp. Strain OCN003 Isolated from Kaneohe Bay, Oahu, Hawaii.</title>
        <authorList>
            <person name="Beurmann S."/>
            <person name="Videau P."/>
            <person name="Ushijima B."/>
            <person name="Smith A.M."/>
            <person name="Aeby G.S."/>
            <person name="Callahan S.M."/>
            <person name="Belcaid M."/>
        </authorList>
    </citation>
    <scope>NUCLEOTIDE SEQUENCE [LARGE SCALE GENOMIC DNA]</scope>
    <source>
        <strain evidence="6 7">OCN003</strain>
    </source>
</reference>
<dbReference type="InterPro" id="IPR043165">
    <property type="entry name" value="TruD_insert_sf"/>
</dbReference>
<dbReference type="InterPro" id="IPR050170">
    <property type="entry name" value="TruD_pseudoU_synthase"/>
</dbReference>
<evidence type="ECO:0000256" key="1">
    <source>
        <dbReference type="ARBA" id="ARBA00007953"/>
    </source>
</evidence>
<dbReference type="PANTHER" id="PTHR47811:SF1">
    <property type="entry name" value="TRNA PSEUDOURIDINE SYNTHASE D"/>
    <property type="match status" value="1"/>
</dbReference>
<dbReference type="GO" id="GO:0005829">
    <property type="term" value="C:cytosol"/>
    <property type="evidence" value="ECO:0007669"/>
    <property type="project" value="TreeGrafter"/>
</dbReference>
<dbReference type="EC" id="5.4.99.27" evidence="4"/>
<dbReference type="SUPFAM" id="SSF55120">
    <property type="entry name" value="Pseudouridine synthase"/>
    <property type="match status" value="1"/>
</dbReference>
<dbReference type="HOGENOM" id="CLU_005281_4_0_6"/>
<dbReference type="GO" id="GO:0003723">
    <property type="term" value="F:RNA binding"/>
    <property type="evidence" value="ECO:0007669"/>
    <property type="project" value="InterPro"/>
</dbReference>
<keyword evidence="7" id="KW-1185">Reference proteome</keyword>
<feature type="active site" description="Nucleophile" evidence="4">
    <location>
        <position position="77"/>
    </location>
</feature>
<dbReference type="GO" id="GO:0160150">
    <property type="term" value="F:tRNA pseudouridine(13) synthase activity"/>
    <property type="evidence" value="ECO:0007669"/>
    <property type="project" value="UniProtKB-EC"/>
</dbReference>
<evidence type="ECO:0000313" key="6">
    <source>
        <dbReference type="EMBL" id="AIY64769.1"/>
    </source>
</evidence>
<keyword evidence="2 4" id="KW-0819">tRNA processing</keyword>
<name>A0A0A7EDS7_9GAMM</name>
<dbReference type="EMBL" id="CP009888">
    <property type="protein sequence ID" value="AIY64769.1"/>
    <property type="molecule type" value="Genomic_DNA"/>
</dbReference>
<organism evidence="6 7">
    <name type="scientific">Pseudoalteromonas piratica</name>
    <dbReference type="NCBI Taxonomy" id="1348114"/>
    <lineage>
        <taxon>Bacteria</taxon>
        <taxon>Pseudomonadati</taxon>
        <taxon>Pseudomonadota</taxon>
        <taxon>Gammaproteobacteria</taxon>
        <taxon>Alteromonadales</taxon>
        <taxon>Pseudoalteromonadaceae</taxon>
        <taxon>Pseudoalteromonas</taxon>
    </lineage>
</organism>
<comment type="similarity">
    <text evidence="1 4">Belongs to the pseudouridine synthase TruD family.</text>
</comment>
<evidence type="ECO:0000313" key="7">
    <source>
        <dbReference type="Proteomes" id="UP000030341"/>
    </source>
</evidence>
<dbReference type="CDD" id="cd02575">
    <property type="entry name" value="PseudoU_synth_EcTruD"/>
    <property type="match status" value="1"/>
</dbReference>
<dbReference type="InterPro" id="IPR001656">
    <property type="entry name" value="PsdUridine_synth_TruD"/>
</dbReference>
<accession>A0A0A7EDS7</accession>
<evidence type="ECO:0000256" key="3">
    <source>
        <dbReference type="ARBA" id="ARBA00023235"/>
    </source>
</evidence>
<keyword evidence="3 4" id="KW-0413">Isomerase</keyword>
<dbReference type="Gene3D" id="3.30.2350.20">
    <property type="entry name" value="TruD, catalytic domain"/>
    <property type="match status" value="1"/>
</dbReference>
<dbReference type="GO" id="GO:0031119">
    <property type="term" value="P:tRNA pseudouridine synthesis"/>
    <property type="evidence" value="ECO:0007669"/>
    <property type="project" value="UniProtKB-UniRule"/>
</dbReference>
<gene>
    <name evidence="4" type="primary">truD</name>
    <name evidence="6" type="ORF">OM33_06125</name>
</gene>
<sequence>MDNLCYLYGKPSSTAEFKSFAEDFRVDEELGFELTGSGEHVCLLVLKKGENTQYIAKQIAKIAGTQVRNVSYPGLKDRNAVTSQWFSVPVPIKKQIDFSKLNSESVKVLQQVRHNRKLKTGCHKANRFTITLRNCSMVEDILTRINAVRQGVPNYFGVQRFGHDGHNLTLAEQLFAGREIHDRKLRGIVISAARSHIFNQIVSQRIAQYGIAKTMTEEVFLLNGSNAFFKEPISLETVNRLASGDIHLSAPLVGKGEQGITEQEQHWLAPFSSWCDSLAQLGLKSERRNMRLYPEKFEVHHVDKDMIEFSFALPKGCFATAVLRELALCRDVSLKNKENHENLVEQ</sequence>
<proteinExistence type="inferred from homology"/>
<comment type="function">
    <text evidence="4">Responsible for synthesis of pseudouridine from uracil-13 in transfer RNAs.</text>
</comment>
<evidence type="ECO:0000256" key="2">
    <source>
        <dbReference type="ARBA" id="ARBA00022694"/>
    </source>
</evidence>
<protein>
    <recommendedName>
        <fullName evidence="4">tRNA pseudouridine synthase D</fullName>
        <ecNumber evidence="4">5.4.99.27</ecNumber>
    </recommendedName>
    <alternativeName>
        <fullName evidence="4">tRNA pseudouridine(13) synthase</fullName>
    </alternativeName>
    <alternativeName>
        <fullName evidence="4">tRNA pseudouridylate synthase D</fullName>
    </alternativeName>
    <alternativeName>
        <fullName evidence="4">tRNA-uridine isomerase D</fullName>
    </alternativeName>
</protein>
<dbReference type="PANTHER" id="PTHR47811">
    <property type="entry name" value="TRNA PSEUDOURIDINE SYNTHASE D"/>
    <property type="match status" value="1"/>
</dbReference>
<dbReference type="RefSeq" id="WP_038640043.1">
    <property type="nucleotide sequence ID" value="NZ_CP009888.1"/>
</dbReference>
<dbReference type="STRING" id="1348114.OM33_06125"/>
<evidence type="ECO:0000259" key="5">
    <source>
        <dbReference type="PROSITE" id="PS50984"/>
    </source>
</evidence>
<dbReference type="PROSITE" id="PS01268">
    <property type="entry name" value="UPF0024"/>
    <property type="match status" value="1"/>
</dbReference>
<dbReference type="InterPro" id="IPR011760">
    <property type="entry name" value="PsdUridine_synth_TruD_insert"/>
</dbReference>
<dbReference type="Gene3D" id="3.30.2340.10">
    <property type="entry name" value="TruD, insertion domain"/>
    <property type="match status" value="1"/>
</dbReference>
<dbReference type="InterPro" id="IPR020103">
    <property type="entry name" value="PsdUridine_synth_cat_dom_sf"/>
</dbReference>
<dbReference type="Pfam" id="PF01142">
    <property type="entry name" value="TruD"/>
    <property type="match status" value="2"/>
</dbReference>